<gene>
    <name evidence="1" type="ORF">CcrSC_gp040</name>
    <name evidence="2" type="ORF">CcrSC_gp540</name>
</gene>
<dbReference type="Proteomes" id="UP000259683">
    <property type="component" value="Segment"/>
</dbReference>
<evidence type="ECO:0000313" key="3">
    <source>
        <dbReference type="Proteomes" id="UP000259683"/>
    </source>
</evidence>
<reference evidence="2" key="2">
    <citation type="submission" date="2018-07" db="EMBL/GenBank/DDBJ databases">
        <authorList>
            <person name="Wilson K.M."/>
            <person name="Ely B."/>
        </authorList>
    </citation>
    <scope>NUCLEOTIDE SEQUENCE</scope>
</reference>
<reference evidence="2" key="3">
    <citation type="submission" date="2021-07" db="EMBL/GenBank/DDBJ databases">
        <title>Giant CbK-like Caulobacter bacteriophages have genetically divergent genomes.</title>
        <authorList>
            <person name="Wilson K."/>
            <person name="Ely B."/>
        </authorList>
    </citation>
    <scope>NUCLEOTIDE SEQUENCE</scope>
</reference>
<name>A0A385EGM8_9CAUD</name>
<dbReference type="EMBL" id="MH588547">
    <property type="protein sequence ID" value="AXQ69622.1"/>
    <property type="molecule type" value="Genomic_DNA"/>
</dbReference>
<accession>A0A385EGM8</accession>
<evidence type="ECO:0000313" key="2">
    <source>
        <dbReference type="EMBL" id="AXQ70122.1"/>
    </source>
</evidence>
<protein>
    <submittedName>
        <fullName evidence="2">Uncharacterized protein</fullName>
    </submittedName>
</protein>
<proteinExistence type="predicted"/>
<organism evidence="2 3">
    <name type="scientific">Caulobacter phage CcrSC</name>
    <dbReference type="NCBI Taxonomy" id="2283272"/>
    <lineage>
        <taxon>Viruses</taxon>
        <taxon>Duplodnaviria</taxon>
        <taxon>Heunggongvirae</taxon>
        <taxon>Uroviricota</taxon>
        <taxon>Caudoviricetes</taxon>
        <taxon>Jeanschmidtviridae</taxon>
        <taxon>Bertelyvirus</taxon>
        <taxon>Bertelyvirus SC</taxon>
    </lineage>
</organism>
<reference evidence="3" key="1">
    <citation type="submission" date="2018-07" db="EMBL/GenBank/DDBJ databases">
        <title>Giant CbK-like Caulobacter bacteriophages have genetically divergent genomes.</title>
        <authorList>
            <person name="Wilson K.M."/>
            <person name="Ely B."/>
        </authorList>
    </citation>
    <scope>NUCLEOTIDE SEQUENCE [LARGE SCALE GENOMIC DNA]</scope>
</reference>
<keyword evidence="3" id="KW-1185">Reference proteome</keyword>
<evidence type="ECO:0000313" key="1">
    <source>
        <dbReference type="EMBL" id="AXQ69622.1"/>
    </source>
</evidence>
<dbReference type="EMBL" id="MH588547">
    <property type="protein sequence ID" value="AXQ70122.1"/>
    <property type="molecule type" value="Genomic_DNA"/>
</dbReference>
<sequence length="187" mass="20375">MPQFVLDTSGKARVGATKNFPNGVTINWNDLDAFTQGYIEALFFTENSPAFTSDEWHGEECQAALEAGTSDGSLPGDAGFADLHETALATIVEECAAFQRENADLLAQAYGHNFPARVIGDGTLPDSHRPAWDYDEAAAGRDFWYTRNGHGVGFWDRGLGEVGDKLSDACRYSEVYVSFEADGKVHL</sequence>